<gene>
    <name evidence="1" type="ORF">SAMN05216454_1092</name>
</gene>
<dbReference type="EMBL" id="FODF01000009">
    <property type="protein sequence ID" value="SEN71028.1"/>
    <property type="molecule type" value="Genomic_DNA"/>
</dbReference>
<proteinExistence type="predicted"/>
<keyword evidence="2" id="KW-1185">Reference proteome</keyword>
<dbReference type="SUPFAM" id="SSF88659">
    <property type="entry name" value="Sigma3 and sigma4 domains of RNA polymerase sigma factors"/>
    <property type="match status" value="1"/>
</dbReference>
<dbReference type="Gene3D" id="1.20.140.160">
    <property type="match status" value="1"/>
</dbReference>
<protein>
    <recommendedName>
        <fullName evidence="3">RNA polymerase sigma factor, sigma-70 family</fullName>
    </recommendedName>
</protein>
<name>A0A1H8ITN0_9FIRM</name>
<dbReference type="Proteomes" id="UP000199512">
    <property type="component" value="Unassembled WGS sequence"/>
</dbReference>
<sequence length="137" mass="16463">MSKKEFYLYVKGKKISVNEEVYKTYWKSIEHEKYLRKLDRKNKLILFSELNHDGHFEDNLQDNSIDVEKIVVTHSMIETTRKAISKLSEEEKDIIIRLYFMDETVRSVAKFKGISHPALIKKRNKILEKLRRLIEDF</sequence>
<dbReference type="RefSeq" id="WP_091975705.1">
    <property type="nucleotide sequence ID" value="NZ_CAUWDX010000012.1"/>
</dbReference>
<organism evidence="1 2">
    <name type="scientific">Peptostreptococcus russellii</name>
    <dbReference type="NCBI Taxonomy" id="215200"/>
    <lineage>
        <taxon>Bacteria</taxon>
        <taxon>Bacillati</taxon>
        <taxon>Bacillota</taxon>
        <taxon>Clostridia</taxon>
        <taxon>Peptostreptococcales</taxon>
        <taxon>Peptostreptococcaceae</taxon>
        <taxon>Peptostreptococcus</taxon>
    </lineage>
</organism>
<dbReference type="OrthoDB" id="1698246at2"/>
<evidence type="ECO:0000313" key="2">
    <source>
        <dbReference type="Proteomes" id="UP000199512"/>
    </source>
</evidence>
<accession>A0A1H8ITN0</accession>
<evidence type="ECO:0000313" key="1">
    <source>
        <dbReference type="EMBL" id="SEN71028.1"/>
    </source>
</evidence>
<dbReference type="AlphaFoldDB" id="A0A1H8ITN0"/>
<dbReference type="STRING" id="215200.SAMN05216454_1092"/>
<reference evidence="1 2" key="1">
    <citation type="submission" date="2016-10" db="EMBL/GenBank/DDBJ databases">
        <authorList>
            <person name="de Groot N.N."/>
        </authorList>
    </citation>
    <scope>NUCLEOTIDE SEQUENCE [LARGE SCALE GENOMIC DNA]</scope>
    <source>
        <strain evidence="1 2">Calf135</strain>
    </source>
</reference>
<dbReference type="InterPro" id="IPR013324">
    <property type="entry name" value="RNA_pol_sigma_r3/r4-like"/>
</dbReference>
<evidence type="ECO:0008006" key="3">
    <source>
        <dbReference type="Google" id="ProtNLM"/>
    </source>
</evidence>